<dbReference type="Pfam" id="PF02517">
    <property type="entry name" value="Rce1-like"/>
    <property type="match status" value="1"/>
</dbReference>
<sequence>MTTPPHGEPHTGPPPGRAPRGHSAPGLWTTPVRGRVALSALAWVLGYVAVLVVVVILGLLAVRATGAGRPEPASLALVVLAGTAVAALGAVRVHLLRRRGLAWADVGLRRPDRSPWHLAWQIPAVTAAGVAASMLVLLPLGAGPDEADDPGGHAIAADFIAGGPVLAVLGLLTVAVLVPVAEEVVFRGVVLPAVRARLRAGAGITLAGAVFAVVHLMPPALPYLFVLGVSLCAMAEWYRSIVPGMVLHGVNNATVFAGVLAAAGAA</sequence>
<name>A0AAW5QA85_9ACTN</name>
<keyword evidence="4" id="KW-0645">Protease</keyword>
<dbReference type="PANTHER" id="PTHR43592:SF15">
    <property type="entry name" value="CAAX AMINO TERMINAL PROTEASE FAMILY PROTEIN"/>
    <property type="match status" value="1"/>
</dbReference>
<evidence type="ECO:0000256" key="1">
    <source>
        <dbReference type="SAM" id="MobiDB-lite"/>
    </source>
</evidence>
<evidence type="ECO:0000259" key="3">
    <source>
        <dbReference type="Pfam" id="PF02517"/>
    </source>
</evidence>
<dbReference type="GO" id="GO:0004175">
    <property type="term" value="F:endopeptidase activity"/>
    <property type="evidence" value="ECO:0007669"/>
    <property type="project" value="UniProtKB-ARBA"/>
</dbReference>
<dbReference type="GO" id="GO:0008237">
    <property type="term" value="F:metallopeptidase activity"/>
    <property type="evidence" value="ECO:0007669"/>
    <property type="project" value="UniProtKB-KW"/>
</dbReference>
<dbReference type="GO" id="GO:0080120">
    <property type="term" value="P:CAAX-box protein maturation"/>
    <property type="evidence" value="ECO:0007669"/>
    <property type="project" value="UniProtKB-ARBA"/>
</dbReference>
<feature type="transmembrane region" description="Helical" evidence="2">
    <location>
        <begin position="116"/>
        <end position="142"/>
    </location>
</feature>
<organism evidence="4 5">
    <name type="scientific">Dietzia cinnamea</name>
    <dbReference type="NCBI Taxonomy" id="321318"/>
    <lineage>
        <taxon>Bacteria</taxon>
        <taxon>Bacillati</taxon>
        <taxon>Actinomycetota</taxon>
        <taxon>Actinomycetes</taxon>
        <taxon>Mycobacteriales</taxon>
        <taxon>Dietziaceae</taxon>
        <taxon>Dietzia</taxon>
    </lineage>
</organism>
<proteinExistence type="predicted"/>
<dbReference type="AlphaFoldDB" id="A0AAW5QA85"/>
<feature type="domain" description="CAAX prenyl protease 2/Lysostaphin resistance protein A-like" evidence="3">
    <location>
        <begin position="166"/>
        <end position="253"/>
    </location>
</feature>
<feature type="transmembrane region" description="Helical" evidence="2">
    <location>
        <begin position="154"/>
        <end position="178"/>
    </location>
</feature>
<dbReference type="RefSeq" id="WP_259824644.1">
    <property type="nucleotide sequence ID" value="NZ_JALXRO010000038.1"/>
</dbReference>
<evidence type="ECO:0000256" key="2">
    <source>
        <dbReference type="SAM" id="Phobius"/>
    </source>
</evidence>
<dbReference type="EMBL" id="JALXTC010000042">
    <property type="protein sequence ID" value="MCT2118091.1"/>
    <property type="molecule type" value="Genomic_DNA"/>
</dbReference>
<comment type="caution">
    <text evidence="4">The sequence shown here is derived from an EMBL/GenBank/DDBJ whole genome shotgun (WGS) entry which is preliminary data.</text>
</comment>
<feature type="region of interest" description="Disordered" evidence="1">
    <location>
        <begin position="1"/>
        <end position="26"/>
    </location>
</feature>
<keyword evidence="2" id="KW-0812">Transmembrane</keyword>
<dbReference type="Proteomes" id="UP001206890">
    <property type="component" value="Unassembled WGS sequence"/>
</dbReference>
<dbReference type="InterPro" id="IPR003675">
    <property type="entry name" value="Rce1/LyrA-like_dom"/>
</dbReference>
<dbReference type="PANTHER" id="PTHR43592">
    <property type="entry name" value="CAAX AMINO TERMINAL PROTEASE"/>
    <property type="match status" value="1"/>
</dbReference>
<gene>
    <name evidence="4" type="ORF">M3D93_10050</name>
</gene>
<reference evidence="4" key="1">
    <citation type="submission" date="2022-04" db="EMBL/GenBank/DDBJ databases">
        <title>Human microbiome associated bacterial genomes.</title>
        <authorList>
            <person name="Sandstrom S."/>
            <person name="Salamzade R."/>
            <person name="Kalan L.R."/>
        </authorList>
    </citation>
    <scope>NUCLEOTIDE SEQUENCE</scope>
    <source>
        <strain evidence="4">P3-SID1762</strain>
    </source>
</reference>
<keyword evidence="4" id="KW-0378">Hydrolase</keyword>
<accession>A0AAW5QA85</accession>
<keyword evidence="4" id="KW-0482">Metalloprotease</keyword>
<keyword evidence="2" id="KW-0472">Membrane</keyword>
<protein>
    <submittedName>
        <fullName evidence="4">CPBP family intramembrane metalloprotease</fullName>
    </submittedName>
</protein>
<feature type="transmembrane region" description="Helical" evidence="2">
    <location>
        <begin position="40"/>
        <end position="62"/>
    </location>
</feature>
<keyword evidence="2" id="KW-1133">Transmembrane helix</keyword>
<evidence type="ECO:0000313" key="5">
    <source>
        <dbReference type="Proteomes" id="UP001206890"/>
    </source>
</evidence>
<feature type="transmembrane region" description="Helical" evidence="2">
    <location>
        <begin position="74"/>
        <end position="95"/>
    </location>
</feature>
<evidence type="ECO:0000313" key="4">
    <source>
        <dbReference type="EMBL" id="MCT2118091.1"/>
    </source>
</evidence>